<dbReference type="EC" id="1.1.1.100" evidence="4"/>
<dbReference type="PATRIC" id="fig|1150469.3.peg.2537"/>
<dbReference type="PANTHER" id="PTHR44196">
    <property type="entry name" value="DEHYDROGENASE/REDUCTASE SDR FAMILY MEMBER 7B"/>
    <property type="match status" value="1"/>
</dbReference>
<evidence type="ECO:0000259" key="3">
    <source>
        <dbReference type="SMART" id="SM00822"/>
    </source>
</evidence>
<dbReference type="HOGENOM" id="CLU_010194_2_1_5"/>
<dbReference type="KEGG" id="rpm:RSPPHO_02255"/>
<dbReference type="STRING" id="1150469.RSPPHO_02255"/>
<dbReference type="GO" id="GO:0016020">
    <property type="term" value="C:membrane"/>
    <property type="evidence" value="ECO:0007669"/>
    <property type="project" value="TreeGrafter"/>
</dbReference>
<evidence type="ECO:0000313" key="4">
    <source>
        <dbReference type="EMBL" id="CCG08881.1"/>
    </source>
</evidence>
<dbReference type="RefSeq" id="WP_014415515.1">
    <property type="nucleotide sequence ID" value="NC_017059.1"/>
</dbReference>
<dbReference type="Pfam" id="PF00106">
    <property type="entry name" value="adh_short"/>
    <property type="match status" value="1"/>
</dbReference>
<dbReference type="Proteomes" id="UP000033220">
    <property type="component" value="Chromosome DSM 122"/>
</dbReference>
<protein>
    <submittedName>
        <fullName evidence="4">Short-chain dehydrogenase/reductase SDR</fullName>
        <ecNumber evidence="4">1.1.1.100</ecNumber>
    </submittedName>
</protein>
<dbReference type="GO" id="GO:0004316">
    <property type="term" value="F:3-oxoacyl-[acyl-carrier-protein] reductase (NADPH) activity"/>
    <property type="evidence" value="ECO:0007669"/>
    <property type="project" value="UniProtKB-EC"/>
</dbReference>
<organism evidence="4 5">
    <name type="scientific">Pararhodospirillum photometricum DSM 122</name>
    <dbReference type="NCBI Taxonomy" id="1150469"/>
    <lineage>
        <taxon>Bacteria</taxon>
        <taxon>Pseudomonadati</taxon>
        <taxon>Pseudomonadota</taxon>
        <taxon>Alphaproteobacteria</taxon>
        <taxon>Rhodospirillales</taxon>
        <taxon>Rhodospirillaceae</taxon>
        <taxon>Pararhodospirillum</taxon>
    </lineage>
</organism>
<dbReference type="PANTHER" id="PTHR44196:SF1">
    <property type="entry name" value="DEHYDROGENASE_REDUCTASE SDR FAMILY MEMBER 7B"/>
    <property type="match status" value="1"/>
</dbReference>
<keyword evidence="2 4" id="KW-0560">Oxidoreductase</keyword>
<dbReference type="EMBL" id="HE663493">
    <property type="protein sequence ID" value="CCG08881.1"/>
    <property type="molecule type" value="Genomic_DNA"/>
</dbReference>
<evidence type="ECO:0000256" key="2">
    <source>
        <dbReference type="ARBA" id="ARBA00023002"/>
    </source>
</evidence>
<dbReference type="eggNOG" id="COG0300">
    <property type="taxonomic scope" value="Bacteria"/>
</dbReference>
<dbReference type="InterPro" id="IPR020904">
    <property type="entry name" value="Sc_DH/Rdtase_CS"/>
</dbReference>
<dbReference type="AlphaFoldDB" id="H6SLL6"/>
<dbReference type="InterPro" id="IPR057326">
    <property type="entry name" value="KR_dom"/>
</dbReference>
<dbReference type="InterPro" id="IPR002347">
    <property type="entry name" value="SDR_fam"/>
</dbReference>
<dbReference type="PRINTS" id="PR00081">
    <property type="entry name" value="GDHRDH"/>
</dbReference>
<dbReference type="OrthoDB" id="335726at2"/>
<reference evidence="4 5" key="1">
    <citation type="submission" date="2012-02" db="EMBL/GenBank/DDBJ databases">
        <title>Shotgun genome sequence of Phaeospirillum photometricum DSM 122.</title>
        <authorList>
            <person name="Duquesne K."/>
            <person name="Sturgis J."/>
        </authorList>
    </citation>
    <scope>NUCLEOTIDE SEQUENCE [LARGE SCALE GENOMIC DNA]</scope>
    <source>
        <strain evidence="5">DSM122</strain>
    </source>
</reference>
<name>H6SLL6_PARPM</name>
<accession>H6SLL6</accession>
<gene>
    <name evidence="4" type="ORF">RSPPHO_02255</name>
</gene>
<comment type="similarity">
    <text evidence="1">Belongs to the short-chain dehydrogenases/reductases (SDR) family.</text>
</comment>
<dbReference type="PROSITE" id="PS00061">
    <property type="entry name" value="ADH_SHORT"/>
    <property type="match status" value="1"/>
</dbReference>
<dbReference type="SMART" id="SM00822">
    <property type="entry name" value="PKS_KR"/>
    <property type="match status" value="1"/>
</dbReference>
<evidence type="ECO:0000313" key="5">
    <source>
        <dbReference type="Proteomes" id="UP000033220"/>
    </source>
</evidence>
<sequence>MTPAPTRILITGASSGLGHALALAYAAPGRQLVLGARRPLDAVAEACRAQGAQVETTCVDVTDQAATAAWVVAADQSQPLDLVIANAGISGGTAAGSEPQDLTRALFATNLDGVLNTVCPLLERFQARRAGQIALMASLAGFRGFPGAPAYCASKAAVRVWGEGLRGLMAPHGVRVSVICPGFVRTPMTDVNPFPMPFLMPPEVAAQRIVRGLARNQGRISFPLPLVLATHLIAALPDAWAGRLTAQAPRKPGR</sequence>
<evidence type="ECO:0000256" key="1">
    <source>
        <dbReference type="ARBA" id="ARBA00006484"/>
    </source>
</evidence>
<dbReference type="InterPro" id="IPR036291">
    <property type="entry name" value="NAD(P)-bd_dom_sf"/>
</dbReference>
<proteinExistence type="inferred from homology"/>
<feature type="domain" description="Ketoreductase" evidence="3">
    <location>
        <begin position="6"/>
        <end position="187"/>
    </location>
</feature>
<keyword evidence="5" id="KW-1185">Reference proteome</keyword>
<dbReference type="Gene3D" id="3.40.50.720">
    <property type="entry name" value="NAD(P)-binding Rossmann-like Domain"/>
    <property type="match status" value="1"/>
</dbReference>
<dbReference type="SUPFAM" id="SSF51735">
    <property type="entry name" value="NAD(P)-binding Rossmann-fold domains"/>
    <property type="match status" value="1"/>
</dbReference>